<evidence type="ECO:0000313" key="4">
    <source>
        <dbReference type="Proteomes" id="UP000887116"/>
    </source>
</evidence>
<feature type="compositionally biased region" description="Low complexity" evidence="2">
    <location>
        <begin position="249"/>
        <end position="263"/>
    </location>
</feature>
<keyword evidence="4" id="KW-1185">Reference proteome</keyword>
<evidence type="ECO:0000256" key="1">
    <source>
        <dbReference type="SAM" id="Coils"/>
    </source>
</evidence>
<feature type="coiled-coil region" evidence="1">
    <location>
        <begin position="578"/>
        <end position="605"/>
    </location>
</feature>
<feature type="region of interest" description="Disordered" evidence="2">
    <location>
        <begin position="1"/>
        <end position="23"/>
    </location>
</feature>
<feature type="compositionally biased region" description="Polar residues" evidence="2">
    <location>
        <begin position="234"/>
        <end position="248"/>
    </location>
</feature>
<feature type="compositionally biased region" description="Basic and acidic residues" evidence="2">
    <location>
        <begin position="1"/>
        <end position="11"/>
    </location>
</feature>
<dbReference type="EMBL" id="BMAO01016473">
    <property type="protein sequence ID" value="GFR08854.1"/>
    <property type="molecule type" value="Genomic_DNA"/>
</dbReference>
<feature type="region of interest" description="Disordered" evidence="2">
    <location>
        <begin position="234"/>
        <end position="265"/>
    </location>
</feature>
<dbReference type="AlphaFoldDB" id="A0A8X6HSN5"/>
<evidence type="ECO:0000313" key="3">
    <source>
        <dbReference type="EMBL" id="GFR08854.1"/>
    </source>
</evidence>
<reference evidence="3" key="1">
    <citation type="submission" date="2020-07" db="EMBL/GenBank/DDBJ databases">
        <title>Multicomponent nature underlies the extraordinary mechanical properties of spider dragline silk.</title>
        <authorList>
            <person name="Kono N."/>
            <person name="Nakamura H."/>
            <person name="Mori M."/>
            <person name="Yoshida Y."/>
            <person name="Ohtoshi R."/>
            <person name="Malay A.D."/>
            <person name="Moran D.A.P."/>
            <person name="Tomita M."/>
            <person name="Numata K."/>
            <person name="Arakawa K."/>
        </authorList>
    </citation>
    <scope>NUCLEOTIDE SEQUENCE</scope>
</reference>
<dbReference type="Proteomes" id="UP000887116">
    <property type="component" value="Unassembled WGS sequence"/>
</dbReference>
<name>A0A8X6HSN5_TRICU</name>
<organism evidence="3 4">
    <name type="scientific">Trichonephila clavata</name>
    <name type="common">Joro spider</name>
    <name type="synonym">Nephila clavata</name>
    <dbReference type="NCBI Taxonomy" id="2740835"/>
    <lineage>
        <taxon>Eukaryota</taxon>
        <taxon>Metazoa</taxon>
        <taxon>Ecdysozoa</taxon>
        <taxon>Arthropoda</taxon>
        <taxon>Chelicerata</taxon>
        <taxon>Arachnida</taxon>
        <taxon>Araneae</taxon>
        <taxon>Araneomorphae</taxon>
        <taxon>Entelegynae</taxon>
        <taxon>Araneoidea</taxon>
        <taxon>Nephilidae</taxon>
        <taxon>Trichonephila</taxon>
    </lineage>
</organism>
<comment type="caution">
    <text evidence="3">The sequence shown here is derived from an EMBL/GenBank/DDBJ whole genome shotgun (WGS) entry which is preliminary data.</text>
</comment>
<protein>
    <submittedName>
        <fullName evidence="3">Uncharacterized protein</fullName>
    </submittedName>
</protein>
<sequence>MESEGTGDKFKKVTNVDSLGDSSDDFDLDDAIEEFTKEQKKIEKLSDDFDLDDAIEEFTKEQNKIEKLSDDEIDFLVEEFAEACSSDSNSSVTNKLSPMTALPDNVDYSEPFVEDSKAPDSDNVCLIVKNKSIVKISTNQDLNVLPEKNMAKLSPSEPYGEAVNDNEFQKVEIDAECTIGQQLEEQEIMHHISTKPNKKIDVSISKIIQTVVVGDFNSEILEKRDVQMNQDAELNSGQTNKGLNDANETSLDSTNNHSSNNNDIMYSQSKAVGDSNIINKLHNDVNSYAENICLENFEKENVERNTPVNSYSSPVNSYSHLCSTEENVDNTSINSLNSLRNFSCDNDLVNVVMDERNNLHSSLKNEKTLTTNETSDVEESITSDLNVDNTDSNTDFCILPPVHSATLDDGSNSKFDLDDIEVNICLGDIVSRVCALHRRISKISTQNGDAGAIEDFENEDSVKNKLGIITSVNSCSSIQNSLPSIKEKFLDISSHKSLEETKKRKLEDVKKPSSITKKLKEDDETFIGFGTLILKILKLIAFSDNFKKFKDATLIKKSLLDYLSLKASRSKFEKSHRRIMLLDTIRDMENNIHQLKDELLWLHSERAKLLSSQEEHFQLLKYKTEIPTRTVAVNVKIFRECDVPSNVLNEVKKVTCPGQESLRASAAPNS</sequence>
<evidence type="ECO:0000256" key="2">
    <source>
        <dbReference type="SAM" id="MobiDB-lite"/>
    </source>
</evidence>
<proteinExistence type="predicted"/>
<keyword evidence="1" id="KW-0175">Coiled coil</keyword>
<gene>
    <name evidence="3" type="primary">NCL1_11387</name>
    <name evidence="3" type="ORF">TNCT_92871</name>
</gene>
<accession>A0A8X6HSN5</accession>
<feature type="coiled-coil region" evidence="1">
    <location>
        <begin position="28"/>
        <end position="71"/>
    </location>
</feature>